<feature type="region of interest" description="Disordered" evidence="5">
    <location>
        <begin position="386"/>
        <end position="423"/>
    </location>
</feature>
<dbReference type="GO" id="GO:0042797">
    <property type="term" value="P:tRNA transcription by RNA polymerase III"/>
    <property type="evidence" value="ECO:0007669"/>
    <property type="project" value="TreeGrafter"/>
</dbReference>
<feature type="compositionally biased region" description="Basic and acidic residues" evidence="5">
    <location>
        <begin position="413"/>
        <end position="423"/>
    </location>
</feature>
<comment type="subcellular location">
    <subcellularLocation>
        <location evidence="1">Nucleus</location>
    </subcellularLocation>
</comment>
<dbReference type="Pfam" id="PF05132">
    <property type="entry name" value="RNA_pol_Rpc4"/>
    <property type="match status" value="1"/>
</dbReference>
<feature type="compositionally biased region" description="Basic and acidic residues" evidence="5">
    <location>
        <begin position="275"/>
        <end position="288"/>
    </location>
</feature>
<dbReference type="PANTHER" id="PTHR13408:SF0">
    <property type="entry name" value="DNA-DIRECTED RNA POLYMERASE III SUBUNIT RPC4"/>
    <property type="match status" value="1"/>
</dbReference>
<gene>
    <name evidence="6" type="ORF">BZ3500_MVSOF-1268-A1-R1_CHR2-3G05259</name>
</gene>
<dbReference type="STRING" id="289078.A0A2X0LX56"/>
<feature type="compositionally biased region" description="Basic residues" evidence="5">
    <location>
        <begin position="122"/>
        <end position="133"/>
    </location>
</feature>
<evidence type="ECO:0000256" key="1">
    <source>
        <dbReference type="ARBA" id="ARBA00004123"/>
    </source>
</evidence>
<evidence type="ECO:0000313" key="6">
    <source>
        <dbReference type="EMBL" id="SCZ87791.1"/>
    </source>
</evidence>
<dbReference type="EMBL" id="FMWP01000011">
    <property type="protein sequence ID" value="SCZ87791.1"/>
    <property type="molecule type" value="Genomic_DNA"/>
</dbReference>
<keyword evidence="2" id="KW-0240">DNA-directed RNA polymerase</keyword>
<accession>A0A2X0LX56</accession>
<evidence type="ECO:0000256" key="2">
    <source>
        <dbReference type="ARBA" id="ARBA00022478"/>
    </source>
</evidence>
<dbReference type="PANTHER" id="PTHR13408">
    <property type="entry name" value="DNA-DIRECTED RNA POLYMERASE III"/>
    <property type="match status" value="1"/>
</dbReference>
<dbReference type="GO" id="GO:0005666">
    <property type="term" value="C:RNA polymerase III complex"/>
    <property type="evidence" value="ECO:0007669"/>
    <property type="project" value="InterPro"/>
</dbReference>
<feature type="compositionally biased region" description="Basic and acidic residues" evidence="5">
    <location>
        <begin position="257"/>
        <end position="267"/>
    </location>
</feature>
<dbReference type="AlphaFoldDB" id="A0A2X0LX56"/>
<feature type="compositionally biased region" description="Low complexity" evidence="5">
    <location>
        <begin position="15"/>
        <end position="33"/>
    </location>
</feature>
<feature type="compositionally biased region" description="Basic residues" evidence="5">
    <location>
        <begin position="1"/>
        <end position="12"/>
    </location>
</feature>
<keyword evidence="7" id="KW-1185">Reference proteome</keyword>
<name>A0A2X0LX56_9BASI</name>
<proteinExistence type="predicted"/>
<evidence type="ECO:0000256" key="5">
    <source>
        <dbReference type="SAM" id="MobiDB-lite"/>
    </source>
</evidence>
<organism evidence="6 7">
    <name type="scientific">Microbotryum saponariae</name>
    <dbReference type="NCBI Taxonomy" id="289078"/>
    <lineage>
        <taxon>Eukaryota</taxon>
        <taxon>Fungi</taxon>
        <taxon>Dikarya</taxon>
        <taxon>Basidiomycota</taxon>
        <taxon>Pucciniomycotina</taxon>
        <taxon>Microbotryomycetes</taxon>
        <taxon>Microbotryales</taxon>
        <taxon>Microbotryaceae</taxon>
        <taxon>Microbotryum</taxon>
    </lineage>
</organism>
<dbReference type="Proteomes" id="UP000249723">
    <property type="component" value="Unassembled WGS sequence"/>
</dbReference>
<feature type="compositionally biased region" description="Acidic residues" evidence="5">
    <location>
        <begin position="225"/>
        <end position="239"/>
    </location>
</feature>
<reference evidence="7" key="1">
    <citation type="submission" date="2016-10" db="EMBL/GenBank/DDBJ databases">
        <authorList>
            <person name="Jeantristanb JTB J.-T."/>
            <person name="Ricardo R."/>
        </authorList>
    </citation>
    <scope>NUCLEOTIDE SEQUENCE [LARGE SCALE GENOMIC DNA]</scope>
</reference>
<feature type="compositionally biased region" description="Acidic residues" evidence="5">
    <location>
        <begin position="39"/>
        <end position="54"/>
    </location>
</feature>
<dbReference type="OrthoDB" id="5836119at2759"/>
<dbReference type="GO" id="GO:0003677">
    <property type="term" value="F:DNA binding"/>
    <property type="evidence" value="ECO:0007669"/>
    <property type="project" value="InterPro"/>
</dbReference>
<feature type="compositionally biased region" description="Low complexity" evidence="5">
    <location>
        <begin position="75"/>
        <end position="91"/>
    </location>
</feature>
<keyword evidence="4" id="KW-0539">Nucleus</keyword>
<protein>
    <submittedName>
        <fullName evidence="6">BZ3500_MvSof-1268-A1-R1_Chr2-3g05259 protein</fullName>
    </submittedName>
</protein>
<evidence type="ECO:0000313" key="7">
    <source>
        <dbReference type="Proteomes" id="UP000249723"/>
    </source>
</evidence>
<evidence type="ECO:0000256" key="4">
    <source>
        <dbReference type="ARBA" id="ARBA00023242"/>
    </source>
</evidence>
<evidence type="ECO:0000256" key="3">
    <source>
        <dbReference type="ARBA" id="ARBA00023163"/>
    </source>
</evidence>
<feature type="region of interest" description="Disordered" evidence="5">
    <location>
        <begin position="1"/>
        <end position="365"/>
    </location>
</feature>
<feature type="region of interest" description="Disordered" evidence="5">
    <location>
        <begin position="518"/>
        <end position="540"/>
    </location>
</feature>
<keyword evidence="3" id="KW-0804">Transcription</keyword>
<dbReference type="InterPro" id="IPR007811">
    <property type="entry name" value="RPC4"/>
</dbReference>
<feature type="compositionally biased region" description="Basic and acidic residues" evidence="5">
    <location>
        <begin position="295"/>
        <end position="314"/>
    </location>
</feature>
<sequence>MSERKGRGRGRRSVIDTSDSTPAATASPIASSSKQPKIEDDDEDAAMFEDPPEDVEMRAAEDAGDGVPSTGPEASTSSSKRISSTTTSSTTRANPRVRPVGGLLGGQSEYVQDASRSVTPKLKFKPKNTRKNRPAVSDDEDDEVKMEEYDNSRSRGRGRGRGAMAPRRELEMTASGPMAQGPGGARTTLTAKGFGSKRTFGAAGAGVMNASRDGTQLSERRNDATDDDDEDDVAEEEDDGSHNDGGRQNGGMPPSSRELDSIGREDEMAPLTLPRDPRVEKLAAERRKERQLRKAKAEREAEMDVKAEPGDDSRASSIYLSSATATPGLETESKADSKTTLLEEETKEAKPINPEDTDLRPFFDIKTGEPDQLHIMQFPRVFPKFVRADGTSPPENKDDKADVQPPEWGRAGTRKEKAARYSKEAGRIGEMRIHRNGKVTFKINNDLIYEVLPAAQPTFLQEIAMIDHPDLNDPPSPTDPDKRPIPSVVILGQTYNKFIAAPEASYLLGRIAEQDREEKEAEMKLKAVKRESKAHQDARE</sequence>
<feature type="compositionally biased region" description="Polar residues" evidence="5">
    <location>
        <begin position="315"/>
        <end position="325"/>
    </location>
</feature>